<dbReference type="Proteomes" id="UP000198906">
    <property type="component" value="Unassembled WGS sequence"/>
</dbReference>
<organism evidence="2 3">
    <name type="scientific">Micromonospora inyonensis</name>
    <dbReference type="NCBI Taxonomy" id="47866"/>
    <lineage>
        <taxon>Bacteria</taxon>
        <taxon>Bacillati</taxon>
        <taxon>Actinomycetota</taxon>
        <taxon>Actinomycetes</taxon>
        <taxon>Micromonosporales</taxon>
        <taxon>Micromonosporaceae</taxon>
        <taxon>Micromonospora</taxon>
    </lineage>
</organism>
<dbReference type="AlphaFoldDB" id="A0A1C6S8E1"/>
<dbReference type="EMBL" id="FMHU01000002">
    <property type="protein sequence ID" value="SCL25764.1"/>
    <property type="molecule type" value="Genomic_DNA"/>
</dbReference>
<accession>A0A1C6S8E1</accession>
<evidence type="ECO:0000313" key="2">
    <source>
        <dbReference type="EMBL" id="SCL25764.1"/>
    </source>
</evidence>
<gene>
    <name evidence="2" type="ORF">GA0074694_4317</name>
</gene>
<evidence type="ECO:0000313" key="3">
    <source>
        <dbReference type="Proteomes" id="UP000198906"/>
    </source>
</evidence>
<sequence length="89" mass="9482">MTTGQDNHEGPFPIREGALVGVHASTEVGSRQAVGRARHEAPDPPRPPPRSGQSLTPMTTPFAPAATNGRVRMSENPASRNHIVYSVSE</sequence>
<name>A0A1C6S8E1_9ACTN</name>
<protein>
    <submittedName>
        <fullName evidence="2">Uncharacterized protein</fullName>
    </submittedName>
</protein>
<keyword evidence="3" id="KW-1185">Reference proteome</keyword>
<proteinExistence type="predicted"/>
<feature type="region of interest" description="Disordered" evidence="1">
    <location>
        <begin position="1"/>
        <end position="89"/>
    </location>
</feature>
<reference evidence="3" key="1">
    <citation type="submission" date="2016-06" db="EMBL/GenBank/DDBJ databases">
        <authorList>
            <person name="Varghese N."/>
        </authorList>
    </citation>
    <scope>NUCLEOTIDE SEQUENCE [LARGE SCALE GENOMIC DNA]</scope>
    <source>
        <strain evidence="3">DSM 46123</strain>
    </source>
</reference>
<evidence type="ECO:0000256" key="1">
    <source>
        <dbReference type="SAM" id="MobiDB-lite"/>
    </source>
</evidence>
<feature type="compositionally biased region" description="Low complexity" evidence="1">
    <location>
        <begin position="56"/>
        <end position="67"/>
    </location>
</feature>